<dbReference type="EMBL" id="KV722612">
    <property type="protein sequence ID" value="OCH85048.1"/>
    <property type="molecule type" value="Genomic_DNA"/>
</dbReference>
<dbReference type="OrthoDB" id="425936at2759"/>
<dbReference type="InterPro" id="IPR027372">
    <property type="entry name" value="Phytase-like_dom"/>
</dbReference>
<dbReference type="AlphaFoldDB" id="A0A8E2DJS5"/>
<dbReference type="Proteomes" id="UP000250043">
    <property type="component" value="Unassembled WGS sequence"/>
</dbReference>
<proteinExistence type="predicted"/>
<evidence type="ECO:0000313" key="4">
    <source>
        <dbReference type="Proteomes" id="UP000250043"/>
    </source>
</evidence>
<accession>A0A8E2DJS5</accession>
<name>A0A8E2DJS5_9APHY</name>
<organism evidence="3 4">
    <name type="scientific">Obba rivulosa</name>
    <dbReference type="NCBI Taxonomy" id="1052685"/>
    <lineage>
        <taxon>Eukaryota</taxon>
        <taxon>Fungi</taxon>
        <taxon>Dikarya</taxon>
        <taxon>Basidiomycota</taxon>
        <taxon>Agaricomycotina</taxon>
        <taxon>Agaricomycetes</taxon>
        <taxon>Polyporales</taxon>
        <taxon>Gelatoporiaceae</taxon>
        <taxon>Obba</taxon>
    </lineage>
</organism>
<keyword evidence="4" id="KW-1185">Reference proteome</keyword>
<feature type="signal peptide" evidence="1">
    <location>
        <begin position="1"/>
        <end position="21"/>
    </location>
</feature>
<evidence type="ECO:0000256" key="1">
    <source>
        <dbReference type="SAM" id="SignalP"/>
    </source>
</evidence>
<dbReference type="PANTHER" id="PTHR37957">
    <property type="entry name" value="BLR7070 PROTEIN"/>
    <property type="match status" value="1"/>
</dbReference>
<sequence length="506" mass="54540">MTRFSATLQLCMLSLLSLVVAGPLKKLAIAATEPDPSFAVSVQVAGKTFVNKGLVAFGLIPSNFADSTDNTFGGVGSAIGIRSGSFAKTLDGNFAGTLIVQPDRGFNIDGTVDYQARQHVLDFKLSPYYSADNLSFTGAQSTLRLSYRGTLLYFEREHTKTTGLDALAVRPADRGFPTIISADPAMPIPAKNFSHLSVDAEGLALNKDGTFFVSDEYGPYIYLMDPAGNLLETIQPPAAFLPLIDGALNFTGSMNPDTGRVANQGFEGLTLDNTGNTLYALLQSALVQDGGDDDTTSRFTRLLAFDVSAPFLRRPEVTGEWVVPLPQSKKNKTRAASEVHFVSECVFLVLSRDGNGHGNDNDDSSYKQADLLDISGATNIHGTQFDLSSGSIVTDGTLDSSITPGEYVSFVDFIDDTQLARFGLHNGDPDDQTLIDAKWESLALAPCLDPDFPNDFFLFSAADNDFLTEDGFVNGVPYNAGINNDNQFLVFRLTLPTVPEKTFDNE</sequence>
<dbReference type="SUPFAM" id="SSF63829">
    <property type="entry name" value="Calcium-dependent phosphotriesterase"/>
    <property type="match status" value="1"/>
</dbReference>
<evidence type="ECO:0000313" key="3">
    <source>
        <dbReference type="EMBL" id="OCH85048.1"/>
    </source>
</evidence>
<feature type="chain" id="PRO_5034132272" description="Phytase-like domain-containing protein" evidence="1">
    <location>
        <begin position="22"/>
        <end position="506"/>
    </location>
</feature>
<feature type="domain" description="Phytase-like" evidence="2">
    <location>
        <begin position="173"/>
        <end position="383"/>
    </location>
</feature>
<keyword evidence="1" id="KW-0732">Signal</keyword>
<evidence type="ECO:0000259" key="2">
    <source>
        <dbReference type="Pfam" id="PF13449"/>
    </source>
</evidence>
<protein>
    <recommendedName>
        <fullName evidence="2">Phytase-like domain-containing protein</fullName>
    </recommendedName>
</protein>
<dbReference type="PANTHER" id="PTHR37957:SF1">
    <property type="entry name" value="PHYTASE-LIKE DOMAIN-CONTAINING PROTEIN"/>
    <property type="match status" value="1"/>
</dbReference>
<gene>
    <name evidence="3" type="ORF">OBBRIDRAFT_343414</name>
</gene>
<reference evidence="3 4" key="1">
    <citation type="submission" date="2016-07" db="EMBL/GenBank/DDBJ databases">
        <title>Draft genome of the white-rot fungus Obba rivulosa 3A-2.</title>
        <authorList>
            <consortium name="DOE Joint Genome Institute"/>
            <person name="Miettinen O."/>
            <person name="Riley R."/>
            <person name="Acob R."/>
            <person name="Barry K."/>
            <person name="Cullen D."/>
            <person name="De Vries R."/>
            <person name="Hainaut M."/>
            <person name="Hatakka A."/>
            <person name="Henrissat B."/>
            <person name="Hilden K."/>
            <person name="Kuo R."/>
            <person name="Labutti K."/>
            <person name="Lipzen A."/>
            <person name="Makela M.R."/>
            <person name="Sandor L."/>
            <person name="Spatafora J.W."/>
            <person name="Grigoriev I.V."/>
            <person name="Hibbett D.S."/>
        </authorList>
    </citation>
    <scope>NUCLEOTIDE SEQUENCE [LARGE SCALE GENOMIC DNA]</scope>
    <source>
        <strain evidence="3 4">3A-2</strain>
    </source>
</reference>
<dbReference type="Pfam" id="PF13449">
    <property type="entry name" value="Phytase-like"/>
    <property type="match status" value="1"/>
</dbReference>